<dbReference type="PANTHER" id="PTHR43464">
    <property type="entry name" value="METHYLTRANSFERASE"/>
    <property type="match status" value="1"/>
</dbReference>
<comment type="caution">
    <text evidence="2">The sequence shown here is derived from an EMBL/GenBank/DDBJ whole genome shotgun (WGS) entry which is preliminary data.</text>
</comment>
<dbReference type="SUPFAM" id="SSF53335">
    <property type="entry name" value="S-adenosyl-L-methionine-dependent methyltransferases"/>
    <property type="match status" value="1"/>
</dbReference>
<evidence type="ECO:0000313" key="3">
    <source>
        <dbReference type="Proteomes" id="UP000176101"/>
    </source>
</evidence>
<dbReference type="Proteomes" id="UP000176101">
    <property type="component" value="Unassembled WGS sequence"/>
</dbReference>
<name>A0A1E7KKR4_9ACTN</name>
<reference evidence="2 3" key="1">
    <citation type="journal article" date="2016" name="Front. Microbiol.">
        <title>Comparative Genomics Analysis of Streptomyces Species Reveals Their Adaptation to the Marine Environment and Their Diversity at the Genomic Level.</title>
        <authorList>
            <person name="Tian X."/>
            <person name="Zhang Z."/>
            <person name="Yang T."/>
            <person name="Chen M."/>
            <person name="Li J."/>
            <person name="Chen F."/>
            <person name="Yang J."/>
            <person name="Li W."/>
            <person name="Zhang B."/>
            <person name="Zhang Z."/>
            <person name="Wu J."/>
            <person name="Zhang C."/>
            <person name="Long L."/>
            <person name="Xiao J."/>
        </authorList>
    </citation>
    <scope>NUCLEOTIDE SEQUENCE [LARGE SCALE GENOMIC DNA]</scope>
    <source>
        <strain evidence="2 3">SCSIO 02100</strain>
    </source>
</reference>
<organism evidence="2 3">
    <name type="scientific">Streptomyces oceani</name>
    <dbReference type="NCBI Taxonomy" id="1075402"/>
    <lineage>
        <taxon>Bacteria</taxon>
        <taxon>Bacillati</taxon>
        <taxon>Actinomycetota</taxon>
        <taxon>Actinomycetes</taxon>
        <taxon>Kitasatosporales</taxon>
        <taxon>Streptomycetaceae</taxon>
        <taxon>Streptomyces</taxon>
    </lineage>
</organism>
<keyword evidence="3" id="KW-1185">Reference proteome</keyword>
<accession>A0A1E7KKR4</accession>
<dbReference type="PIRSF" id="PIRSF034653">
    <property type="entry name" value="Mtase_yjhp_prd"/>
    <property type="match status" value="1"/>
</dbReference>
<gene>
    <name evidence="2" type="ORF">AN216_06045</name>
</gene>
<evidence type="ECO:0000259" key="1">
    <source>
        <dbReference type="Pfam" id="PF13649"/>
    </source>
</evidence>
<dbReference type="PANTHER" id="PTHR43464:SF3">
    <property type="entry name" value="SAM-DEPENDENT METHYLTRANSFERASE"/>
    <property type="match status" value="1"/>
</dbReference>
<dbReference type="CDD" id="cd02440">
    <property type="entry name" value="AdoMet_MTases"/>
    <property type="match status" value="1"/>
</dbReference>
<dbReference type="InterPro" id="IPR029063">
    <property type="entry name" value="SAM-dependent_MTases_sf"/>
</dbReference>
<sequence>MDLPRVITVRESDHRIHNPLTPAKFAALGESLRLAPGARVLDLASGSGEMLCTWARDHGITGTGVDISTVFTEQARARSVELGVADRVEFRHGDAAGHVADQPVDLAACVGATWIGNGVAGTVELLARSLRPGGLMLVGEPYWRRTPPDEETARDCHATAIADFLILPDLIGQLQDLGYDVVEMTLADQDSWDRYAAAQWLTMRRWLDRNPDDELAPEVRDGLATEPVRHARGTREYLGWGVFALMKR</sequence>
<dbReference type="OrthoDB" id="474235at2"/>
<dbReference type="PATRIC" id="fig|1075402.3.peg.3988"/>
<dbReference type="InterPro" id="IPR041698">
    <property type="entry name" value="Methyltransf_25"/>
</dbReference>
<dbReference type="GO" id="GO:0008168">
    <property type="term" value="F:methyltransferase activity"/>
    <property type="evidence" value="ECO:0007669"/>
    <property type="project" value="TreeGrafter"/>
</dbReference>
<dbReference type="STRING" id="1075402.AN216_06045"/>
<proteinExistence type="predicted"/>
<dbReference type="AlphaFoldDB" id="A0A1E7KKR4"/>
<dbReference type="Gene3D" id="3.40.50.150">
    <property type="entry name" value="Vaccinia Virus protein VP39"/>
    <property type="match status" value="1"/>
</dbReference>
<evidence type="ECO:0000313" key="2">
    <source>
        <dbReference type="EMBL" id="OEV04480.1"/>
    </source>
</evidence>
<protein>
    <recommendedName>
        <fullName evidence="1">Methyltransferase domain-containing protein</fullName>
    </recommendedName>
</protein>
<dbReference type="RefSeq" id="WP_070195551.1">
    <property type="nucleotide sequence ID" value="NZ_LJGU01000113.1"/>
</dbReference>
<dbReference type="InterPro" id="IPR017031">
    <property type="entry name" value="Pre_MeTrfase_YjhP"/>
</dbReference>
<dbReference type="Pfam" id="PF13649">
    <property type="entry name" value="Methyltransf_25"/>
    <property type="match status" value="1"/>
</dbReference>
<dbReference type="EMBL" id="LJGU01000113">
    <property type="protein sequence ID" value="OEV04480.1"/>
    <property type="molecule type" value="Genomic_DNA"/>
</dbReference>
<feature type="domain" description="Methyltransferase" evidence="1">
    <location>
        <begin position="40"/>
        <end position="134"/>
    </location>
</feature>